<dbReference type="EMBL" id="JAVDYB010000001">
    <property type="protein sequence ID" value="MDR7276443.1"/>
    <property type="molecule type" value="Genomic_DNA"/>
</dbReference>
<comment type="cofactor">
    <cofactor evidence="2">
        <name>Mg(2+)</name>
        <dbReference type="ChEBI" id="CHEBI:18420"/>
    </cofactor>
</comment>
<evidence type="ECO:0000259" key="9">
    <source>
        <dbReference type="Pfam" id="PF03372"/>
    </source>
</evidence>
<dbReference type="GO" id="GO:0070260">
    <property type="term" value="F:5'-tyrosyl-DNA phosphodiesterase activity"/>
    <property type="evidence" value="ECO:0007669"/>
    <property type="project" value="TreeGrafter"/>
</dbReference>
<evidence type="ECO:0000256" key="5">
    <source>
        <dbReference type="ARBA" id="ARBA00022763"/>
    </source>
</evidence>
<name>A0AAE3YMD9_9ACTN</name>
<sequence length="248" mass="27181">MRLLTFNTLFRGDVRARLSALGALLERGEHDVVCLQEVMYRRHAALLRRGFVHCGFSGRMLLEGGLVLLSRRPVTGFSFTPFPLTGPARPEWLMRKGFQSATIDGTVVVNTHLSANRDGDWSEGSRYTRVQRAELECLATWLNALPAARPVVVAGDLNVPRGKPALVDFLAATGLRDVLGGDPRPTYRPTPARPSPPAFDHVLTRHLTGHADLIFQDPVPLADGRATHLSDHYGVSAALGGPGRVRRR</sequence>
<dbReference type="Proteomes" id="UP001183643">
    <property type="component" value="Unassembled WGS sequence"/>
</dbReference>
<evidence type="ECO:0000313" key="11">
    <source>
        <dbReference type="Proteomes" id="UP001183643"/>
    </source>
</evidence>
<dbReference type="GO" id="GO:0005737">
    <property type="term" value="C:cytoplasm"/>
    <property type="evidence" value="ECO:0007669"/>
    <property type="project" value="TreeGrafter"/>
</dbReference>
<evidence type="ECO:0000256" key="4">
    <source>
        <dbReference type="ARBA" id="ARBA00022723"/>
    </source>
</evidence>
<dbReference type="RefSeq" id="WP_310368561.1">
    <property type="nucleotide sequence ID" value="NZ_JAVDYB010000001.1"/>
</dbReference>
<keyword evidence="8" id="KW-0234">DNA repair</keyword>
<dbReference type="GO" id="GO:0003697">
    <property type="term" value="F:single-stranded DNA binding"/>
    <property type="evidence" value="ECO:0007669"/>
    <property type="project" value="TreeGrafter"/>
</dbReference>
<evidence type="ECO:0000256" key="1">
    <source>
        <dbReference type="ARBA" id="ARBA00001936"/>
    </source>
</evidence>
<keyword evidence="3" id="KW-0540">Nuclease</keyword>
<keyword evidence="11" id="KW-1185">Reference proteome</keyword>
<dbReference type="GO" id="GO:0004519">
    <property type="term" value="F:endonuclease activity"/>
    <property type="evidence" value="ECO:0007669"/>
    <property type="project" value="UniProtKB-KW"/>
</dbReference>
<dbReference type="Gene3D" id="3.60.10.10">
    <property type="entry name" value="Endonuclease/exonuclease/phosphatase"/>
    <property type="match status" value="1"/>
</dbReference>
<evidence type="ECO:0000256" key="2">
    <source>
        <dbReference type="ARBA" id="ARBA00001946"/>
    </source>
</evidence>
<protein>
    <submittedName>
        <fullName evidence="10">Endonuclease/exonuclease/phosphatase family metal-dependent hydrolase</fullName>
    </submittedName>
</protein>
<evidence type="ECO:0000256" key="8">
    <source>
        <dbReference type="ARBA" id="ARBA00023204"/>
    </source>
</evidence>
<dbReference type="Pfam" id="PF03372">
    <property type="entry name" value="Exo_endo_phos"/>
    <property type="match status" value="1"/>
</dbReference>
<keyword evidence="6 10" id="KW-0378">Hydrolase</keyword>
<evidence type="ECO:0000256" key="7">
    <source>
        <dbReference type="ARBA" id="ARBA00022842"/>
    </source>
</evidence>
<dbReference type="AlphaFoldDB" id="A0AAE3YMD9"/>
<evidence type="ECO:0000313" key="10">
    <source>
        <dbReference type="EMBL" id="MDR7276443.1"/>
    </source>
</evidence>
<evidence type="ECO:0000256" key="6">
    <source>
        <dbReference type="ARBA" id="ARBA00022801"/>
    </source>
</evidence>
<reference evidence="10" key="1">
    <citation type="submission" date="2023-07" db="EMBL/GenBank/DDBJ databases">
        <title>Sequencing the genomes of 1000 actinobacteria strains.</title>
        <authorList>
            <person name="Klenk H.-P."/>
        </authorList>
    </citation>
    <scope>NUCLEOTIDE SEQUENCE</scope>
    <source>
        <strain evidence="10">DSM 44707</strain>
    </source>
</reference>
<keyword evidence="7" id="KW-0460">Magnesium</keyword>
<gene>
    <name evidence="10" type="ORF">J2S41_003221</name>
</gene>
<dbReference type="GO" id="GO:0046872">
    <property type="term" value="F:metal ion binding"/>
    <property type="evidence" value="ECO:0007669"/>
    <property type="project" value="UniProtKB-KW"/>
</dbReference>
<dbReference type="InterPro" id="IPR005135">
    <property type="entry name" value="Endo/exonuclease/phosphatase"/>
</dbReference>
<keyword evidence="4" id="KW-0479">Metal-binding</keyword>
<proteinExistence type="predicted"/>
<organism evidence="10 11">
    <name type="scientific">Catenuloplanes atrovinosus</name>
    <dbReference type="NCBI Taxonomy" id="137266"/>
    <lineage>
        <taxon>Bacteria</taxon>
        <taxon>Bacillati</taxon>
        <taxon>Actinomycetota</taxon>
        <taxon>Actinomycetes</taxon>
        <taxon>Micromonosporales</taxon>
        <taxon>Micromonosporaceae</taxon>
        <taxon>Catenuloplanes</taxon>
    </lineage>
</organism>
<feature type="domain" description="Endonuclease/exonuclease/phosphatase" evidence="9">
    <location>
        <begin position="4"/>
        <end position="232"/>
    </location>
</feature>
<dbReference type="GO" id="GO:0006302">
    <property type="term" value="P:double-strand break repair"/>
    <property type="evidence" value="ECO:0007669"/>
    <property type="project" value="TreeGrafter"/>
</dbReference>
<dbReference type="InterPro" id="IPR051547">
    <property type="entry name" value="TDP2-like"/>
</dbReference>
<dbReference type="PANTHER" id="PTHR15822:SF4">
    <property type="entry name" value="TYROSYL-DNA PHOSPHODIESTERASE 2"/>
    <property type="match status" value="1"/>
</dbReference>
<comment type="caution">
    <text evidence="10">The sequence shown here is derived from an EMBL/GenBank/DDBJ whole genome shotgun (WGS) entry which is preliminary data.</text>
</comment>
<evidence type="ECO:0000256" key="3">
    <source>
        <dbReference type="ARBA" id="ARBA00022722"/>
    </source>
</evidence>
<keyword evidence="5" id="KW-0227">DNA damage</keyword>
<comment type="cofactor">
    <cofactor evidence="1">
        <name>Mn(2+)</name>
        <dbReference type="ChEBI" id="CHEBI:29035"/>
    </cofactor>
</comment>
<keyword evidence="10" id="KW-0255">Endonuclease</keyword>
<dbReference type="SUPFAM" id="SSF56219">
    <property type="entry name" value="DNase I-like"/>
    <property type="match status" value="1"/>
</dbReference>
<dbReference type="PANTHER" id="PTHR15822">
    <property type="entry name" value="TRAF AND TNF RECEPTOR-ASSOCIATED PROTEIN"/>
    <property type="match status" value="1"/>
</dbReference>
<accession>A0AAE3YMD9</accession>
<dbReference type="InterPro" id="IPR036691">
    <property type="entry name" value="Endo/exonu/phosph_ase_sf"/>
</dbReference>